<proteinExistence type="predicted"/>
<organism evidence="2 3">
    <name type="scientific">Oikopleura dioica</name>
    <name type="common">Tunicate</name>
    <dbReference type="NCBI Taxonomy" id="34765"/>
    <lineage>
        <taxon>Eukaryota</taxon>
        <taxon>Metazoa</taxon>
        <taxon>Chordata</taxon>
        <taxon>Tunicata</taxon>
        <taxon>Appendicularia</taxon>
        <taxon>Copelata</taxon>
        <taxon>Oikopleuridae</taxon>
        <taxon>Oikopleura</taxon>
    </lineage>
</organism>
<protein>
    <submittedName>
        <fullName evidence="2">Oidioi.mRNA.OKI2018_I69.XSR.g14373.t1.cds</fullName>
    </submittedName>
</protein>
<name>A0ABN7SDI4_OIKDI</name>
<evidence type="ECO:0000256" key="1">
    <source>
        <dbReference type="SAM" id="Coils"/>
    </source>
</evidence>
<reference evidence="2 3" key="1">
    <citation type="submission" date="2021-04" db="EMBL/GenBank/DDBJ databases">
        <authorList>
            <person name="Bliznina A."/>
        </authorList>
    </citation>
    <scope>NUCLEOTIDE SEQUENCE [LARGE SCALE GENOMIC DNA]</scope>
</reference>
<keyword evidence="3" id="KW-1185">Reference proteome</keyword>
<dbReference type="EMBL" id="OU015569">
    <property type="protein sequence ID" value="CAG5095861.1"/>
    <property type="molecule type" value="Genomic_DNA"/>
</dbReference>
<evidence type="ECO:0000313" key="3">
    <source>
        <dbReference type="Proteomes" id="UP001158576"/>
    </source>
</evidence>
<keyword evidence="1" id="KW-0175">Coiled coil</keyword>
<feature type="coiled-coil region" evidence="1">
    <location>
        <begin position="63"/>
        <end position="146"/>
    </location>
</feature>
<feature type="coiled-coil region" evidence="1">
    <location>
        <begin position="173"/>
        <end position="307"/>
    </location>
</feature>
<sequence>MMEPFANANETFKKLFDTGQQLNEVYRRNVINQRNLQLREERAQANPLPPKRQITRAWQNSKLEKEEKAHRELKTKFDELKKDFMHNLDLNKDLQSKVNELCSEKNALKTRLGLVQGDISEAVNKREMANARTEKAQVEKAKIEKELHDAHKLHASLTGVIHAEHKKFVDSLLQKHALEIENFKNSLQSLDIKLQSQRQELRLDYTRKRAKDKHELHQCITSANQERDRANLKLTAVENEKQNLELFIKDLEKDLKEKSATITSVSERLAHCELVIEENKAISKDYAQQIEKQFKEIQAHYEKKEFEWSNKIGVLEKQLRIECSKSEQMRVETDAQISVLEKAKNNIESLLHQEQVLHKTLREEHERDKQNYQSSLKMAEEKSCSFQKRAVELSEVETQLIAQNKTLQTITESQAQKIEEMLKANSEAAAEHDKEKIILQIMKRT</sequence>
<evidence type="ECO:0000313" key="2">
    <source>
        <dbReference type="EMBL" id="CAG5095861.1"/>
    </source>
</evidence>
<gene>
    <name evidence="2" type="ORF">OKIOD_LOCUS5931</name>
</gene>
<feature type="coiled-coil region" evidence="1">
    <location>
        <begin position="340"/>
        <end position="382"/>
    </location>
</feature>
<accession>A0ABN7SDI4</accession>
<dbReference type="Proteomes" id="UP001158576">
    <property type="component" value="Chromosome XSR"/>
</dbReference>